<name>A0A1S4CIF5_TOBAC</name>
<dbReference type="AlphaFoldDB" id="A0A1S4CIF5"/>
<dbReference type="PaxDb" id="4097-A0A1S4CIF5"/>
<dbReference type="PROSITE" id="PS50174">
    <property type="entry name" value="G_PATCH"/>
    <property type="match status" value="1"/>
</dbReference>
<proteinExistence type="predicted"/>
<dbReference type="OrthoDB" id="1304644at2759"/>
<accession>A0A1S4CIF5</accession>
<reference evidence="2" key="1">
    <citation type="submission" date="2025-08" db="UniProtKB">
        <authorList>
            <consortium name="RefSeq"/>
        </authorList>
    </citation>
    <scope>IDENTIFICATION</scope>
</reference>
<organism evidence="2">
    <name type="scientific">Nicotiana tabacum</name>
    <name type="common">Common tobacco</name>
    <dbReference type="NCBI Taxonomy" id="4097"/>
    <lineage>
        <taxon>Eukaryota</taxon>
        <taxon>Viridiplantae</taxon>
        <taxon>Streptophyta</taxon>
        <taxon>Embryophyta</taxon>
        <taxon>Tracheophyta</taxon>
        <taxon>Spermatophyta</taxon>
        <taxon>Magnoliopsida</taxon>
        <taxon>eudicotyledons</taxon>
        <taxon>Gunneridae</taxon>
        <taxon>Pentapetalae</taxon>
        <taxon>asterids</taxon>
        <taxon>lamiids</taxon>
        <taxon>Solanales</taxon>
        <taxon>Solanaceae</taxon>
        <taxon>Nicotianoideae</taxon>
        <taxon>Nicotianeae</taxon>
        <taxon>Nicotiana</taxon>
    </lineage>
</organism>
<dbReference type="RefSeq" id="XP_016500980.1">
    <property type="nucleotide sequence ID" value="XM_016645494.1"/>
</dbReference>
<protein>
    <submittedName>
        <fullName evidence="2">Endogenous retrovirus group K member 113 Pro protein-like</fullName>
    </submittedName>
</protein>
<gene>
    <name evidence="2" type="primary">LOC107819390</name>
</gene>
<sequence length="163" mass="18949">MVAPTPSYQSKVIPWDYVAEERWKGKAKVEEIDASQGMTRTGRVYTLEHLGGTSKETASKPLIIETIPDDLWRKVRKLGGETYHRIECVNAIEKEKWWSNKIESTLLWIGYDPSKGLGKNLQGITKPVQLKRHGTTFGLGYEYTWQEYQDWSPPWRDPYYPLE</sequence>
<feature type="domain" description="G-patch" evidence="1">
    <location>
        <begin position="106"/>
        <end position="144"/>
    </location>
</feature>
<dbReference type="GO" id="GO:0003676">
    <property type="term" value="F:nucleic acid binding"/>
    <property type="evidence" value="ECO:0007669"/>
    <property type="project" value="InterPro"/>
</dbReference>
<evidence type="ECO:0000313" key="2">
    <source>
        <dbReference type="RefSeq" id="XP_016500980.1"/>
    </source>
</evidence>
<evidence type="ECO:0000259" key="1">
    <source>
        <dbReference type="PROSITE" id="PS50174"/>
    </source>
</evidence>
<dbReference type="KEGG" id="nta:107819390"/>
<dbReference type="Pfam" id="PF01585">
    <property type="entry name" value="G-patch"/>
    <property type="match status" value="1"/>
</dbReference>
<dbReference type="InterPro" id="IPR000467">
    <property type="entry name" value="G_patch_dom"/>
</dbReference>